<dbReference type="Pfam" id="PF00583">
    <property type="entry name" value="Acetyltransf_1"/>
    <property type="match status" value="1"/>
</dbReference>
<organism evidence="3 4">
    <name type="scientific">Micromonospora tulbaghiae</name>
    <dbReference type="NCBI Taxonomy" id="479978"/>
    <lineage>
        <taxon>Bacteria</taxon>
        <taxon>Bacillati</taxon>
        <taxon>Actinomycetota</taxon>
        <taxon>Actinomycetes</taxon>
        <taxon>Micromonosporales</taxon>
        <taxon>Micromonosporaceae</taxon>
        <taxon>Micromonospora</taxon>
    </lineage>
</organism>
<dbReference type="SUPFAM" id="SSF55729">
    <property type="entry name" value="Acyl-CoA N-acyltransferases (Nat)"/>
    <property type="match status" value="1"/>
</dbReference>
<feature type="region of interest" description="Disordered" evidence="1">
    <location>
        <begin position="1"/>
        <end position="41"/>
    </location>
</feature>
<accession>A0A386WIV0</accession>
<dbReference type="InterPro" id="IPR000182">
    <property type="entry name" value="GNAT_dom"/>
</dbReference>
<evidence type="ECO:0000256" key="1">
    <source>
        <dbReference type="SAM" id="MobiDB-lite"/>
    </source>
</evidence>
<dbReference type="Proteomes" id="UP000267804">
    <property type="component" value="Chromosome"/>
</dbReference>
<dbReference type="PROSITE" id="PS51186">
    <property type="entry name" value="GNAT"/>
    <property type="match status" value="1"/>
</dbReference>
<dbReference type="CDD" id="cd04301">
    <property type="entry name" value="NAT_SF"/>
    <property type="match status" value="1"/>
</dbReference>
<dbReference type="KEGG" id="mtua:CSH63_04000"/>
<feature type="domain" description="N-acetyltransferase" evidence="2">
    <location>
        <begin position="47"/>
        <end position="239"/>
    </location>
</feature>
<proteinExistence type="predicted"/>
<dbReference type="PANTHER" id="PTHR42791">
    <property type="entry name" value="GNAT FAMILY ACETYLTRANSFERASE"/>
    <property type="match status" value="1"/>
</dbReference>
<dbReference type="Gene3D" id="3.40.630.30">
    <property type="match status" value="1"/>
</dbReference>
<keyword evidence="3" id="KW-0808">Transferase</keyword>
<dbReference type="PANTHER" id="PTHR42791:SF1">
    <property type="entry name" value="N-ACETYLTRANSFERASE DOMAIN-CONTAINING PROTEIN"/>
    <property type="match status" value="1"/>
</dbReference>
<sequence length="248" mass="27554">MGAVPAALSARRVRRDRPGRRSRIPATPARRARPAAGITHGVPMPAQTIRRATEADAVDLLPVFVEGFLDGPIADWLIEDRDERRIIYERYFRLMLRQGLANGWVDTTAGLNGAAIWYRRPAAAAGPPPGYQDDMAYATGRHLARFRLIDAMFEEHRPRIEHIYLAFIAVAPGHRGKGVGTALLAHAHAELDEVGLPAYLEASNADNMRLYKRLGWEASPPLFLPKAGPPFWRMWRSQPDPTAADVTP</sequence>
<dbReference type="InterPro" id="IPR052523">
    <property type="entry name" value="Trichothecene_AcTrans"/>
</dbReference>
<feature type="compositionally biased region" description="Basic residues" evidence="1">
    <location>
        <begin position="11"/>
        <end position="23"/>
    </location>
</feature>
<gene>
    <name evidence="3" type="ORF">CSH63_04000</name>
</gene>
<evidence type="ECO:0000259" key="2">
    <source>
        <dbReference type="PROSITE" id="PS51186"/>
    </source>
</evidence>
<dbReference type="AlphaFoldDB" id="A0A386WIV0"/>
<evidence type="ECO:0000313" key="3">
    <source>
        <dbReference type="EMBL" id="AYF26644.1"/>
    </source>
</evidence>
<dbReference type="GO" id="GO:0016747">
    <property type="term" value="F:acyltransferase activity, transferring groups other than amino-acyl groups"/>
    <property type="evidence" value="ECO:0007669"/>
    <property type="project" value="InterPro"/>
</dbReference>
<dbReference type="EMBL" id="CP024087">
    <property type="protein sequence ID" value="AYF26644.1"/>
    <property type="molecule type" value="Genomic_DNA"/>
</dbReference>
<evidence type="ECO:0000313" key="4">
    <source>
        <dbReference type="Proteomes" id="UP000267804"/>
    </source>
</evidence>
<reference evidence="3 4" key="1">
    <citation type="submission" date="2017-10" db="EMBL/GenBank/DDBJ databases">
        <title>Integration of genomic and chemical information greatly accelerates assignment of the full stereostructure of myelolactone, a potent inhibitor of myeloma from a marine-derived Micromonospora.</title>
        <authorList>
            <person name="Kim M.C."/>
            <person name="Machado H."/>
            <person name="Jensen P.R."/>
            <person name="Fenical W."/>
        </authorList>
    </citation>
    <scope>NUCLEOTIDE SEQUENCE [LARGE SCALE GENOMIC DNA]</scope>
    <source>
        <strain evidence="3 4">CNY-010</strain>
    </source>
</reference>
<dbReference type="InterPro" id="IPR016181">
    <property type="entry name" value="Acyl_CoA_acyltransferase"/>
</dbReference>
<protein>
    <submittedName>
        <fullName evidence="3">GNAT family N-acetyltransferase</fullName>
    </submittedName>
</protein>
<name>A0A386WIV0_9ACTN</name>